<dbReference type="Pfam" id="PF08241">
    <property type="entry name" value="Methyltransf_11"/>
    <property type="match status" value="1"/>
</dbReference>
<feature type="domain" description="Methyltransferase type 11" evidence="1">
    <location>
        <begin position="81"/>
        <end position="120"/>
    </location>
</feature>
<dbReference type="GO" id="GO:0032259">
    <property type="term" value="P:methylation"/>
    <property type="evidence" value="ECO:0007669"/>
    <property type="project" value="UniProtKB-KW"/>
</dbReference>
<name>A0A8J7LBR7_9NOST</name>
<keyword evidence="2" id="KW-0489">Methyltransferase</keyword>
<dbReference type="RefSeq" id="WP_198127807.1">
    <property type="nucleotide sequence ID" value="NZ_JAECZC010000081.1"/>
</dbReference>
<dbReference type="SUPFAM" id="SSF53335">
    <property type="entry name" value="S-adenosyl-L-methionine-dependent methyltransferases"/>
    <property type="match status" value="1"/>
</dbReference>
<dbReference type="InterPro" id="IPR029063">
    <property type="entry name" value="SAM-dependent_MTases_sf"/>
</dbReference>
<dbReference type="AlphaFoldDB" id="A0A8J7LBR7"/>
<comment type="caution">
    <text evidence="2">The sequence shown here is derived from an EMBL/GenBank/DDBJ whole genome shotgun (WGS) entry which is preliminary data.</text>
</comment>
<proteinExistence type="predicted"/>
<dbReference type="Proteomes" id="UP000632766">
    <property type="component" value="Unassembled WGS sequence"/>
</dbReference>
<keyword evidence="2" id="KW-0808">Transferase</keyword>
<dbReference type="GO" id="GO:0008757">
    <property type="term" value="F:S-adenosylmethionine-dependent methyltransferase activity"/>
    <property type="evidence" value="ECO:0007669"/>
    <property type="project" value="InterPro"/>
</dbReference>
<gene>
    <name evidence="2" type="ORF">I8748_28390</name>
</gene>
<accession>A0A8J7LBR7</accession>
<dbReference type="EMBL" id="JAECZC010000081">
    <property type="protein sequence ID" value="MBH8566035.1"/>
    <property type="molecule type" value="Genomic_DNA"/>
</dbReference>
<dbReference type="Gene3D" id="3.40.50.150">
    <property type="entry name" value="Vaccinia Virus protein VP39"/>
    <property type="match status" value="1"/>
</dbReference>
<evidence type="ECO:0000313" key="2">
    <source>
        <dbReference type="EMBL" id="MBH8566035.1"/>
    </source>
</evidence>
<reference evidence="2 3" key="1">
    <citation type="journal article" date="2021" name="Int. J. Syst. Evol. Microbiol.">
        <title>Amazonocrinis nigriterrae gen. nov., sp. nov., Atlanticothrix silvestris gen. nov., sp. nov. and Dendronalium phyllosphericum gen. nov., sp. nov., nostocacean cyanobacteria from Brazilian environments.</title>
        <authorList>
            <person name="Alvarenga D.O."/>
            <person name="Andreote A.P.D."/>
            <person name="Branco L.H.Z."/>
            <person name="Delbaje E."/>
            <person name="Cruz R.B."/>
            <person name="Varani A.M."/>
            <person name="Fiore M.F."/>
        </authorList>
    </citation>
    <scope>NUCLEOTIDE SEQUENCE [LARGE SCALE GENOMIC DNA]</scope>
    <source>
        <strain evidence="2 3">CENA67</strain>
    </source>
</reference>
<sequence>MFIYRKIKTFSNRIINLQKSYISKQKLSYNDLRAFGEKFATSEKALIIYIEFPYEDLLPNVDVLPHYENDCERYYPLLAEIQDENYSTVIATGLLEHLKNPERLLKECYRILQPRGKVYISASSTFSVHRGPDDYFHVTQFGMNELISSQNWSEVDIRGSCGPFKTIGILLQRILLQCETRYFIRPFVEFLAYTIPLLDRFIINQYYDRSFSEKSWIDSMMPSNIQLIATK</sequence>
<keyword evidence="3" id="KW-1185">Reference proteome</keyword>
<organism evidence="2 3">
    <name type="scientific">Amazonocrinis nigriterrae CENA67</name>
    <dbReference type="NCBI Taxonomy" id="2794033"/>
    <lineage>
        <taxon>Bacteria</taxon>
        <taxon>Bacillati</taxon>
        <taxon>Cyanobacteriota</taxon>
        <taxon>Cyanophyceae</taxon>
        <taxon>Nostocales</taxon>
        <taxon>Nostocaceae</taxon>
        <taxon>Amazonocrinis</taxon>
        <taxon>Amazonocrinis nigriterrae</taxon>
    </lineage>
</organism>
<protein>
    <submittedName>
        <fullName evidence="2">Methyltransferase domain-containing protein</fullName>
    </submittedName>
</protein>
<dbReference type="InterPro" id="IPR013216">
    <property type="entry name" value="Methyltransf_11"/>
</dbReference>
<evidence type="ECO:0000259" key="1">
    <source>
        <dbReference type="Pfam" id="PF08241"/>
    </source>
</evidence>
<evidence type="ECO:0000313" key="3">
    <source>
        <dbReference type="Proteomes" id="UP000632766"/>
    </source>
</evidence>